<feature type="transmembrane region" description="Helical" evidence="5">
    <location>
        <begin position="41"/>
        <end position="60"/>
    </location>
</feature>
<dbReference type="Pfam" id="PF00892">
    <property type="entry name" value="EamA"/>
    <property type="match status" value="2"/>
</dbReference>
<name>A0A5B8RCG5_9ZZZZ</name>
<organism evidence="7">
    <name type="scientific">uncultured organism</name>
    <dbReference type="NCBI Taxonomy" id="155900"/>
    <lineage>
        <taxon>unclassified sequences</taxon>
        <taxon>environmental samples</taxon>
    </lineage>
</organism>
<feature type="transmembrane region" description="Helical" evidence="5">
    <location>
        <begin position="101"/>
        <end position="125"/>
    </location>
</feature>
<feature type="transmembrane region" description="Helical" evidence="5">
    <location>
        <begin position="257"/>
        <end position="274"/>
    </location>
</feature>
<dbReference type="PANTHER" id="PTHR32322">
    <property type="entry name" value="INNER MEMBRANE TRANSPORTER"/>
    <property type="match status" value="1"/>
</dbReference>
<reference evidence="7" key="1">
    <citation type="submission" date="2019-06" db="EMBL/GenBank/DDBJ databases">
        <authorList>
            <person name="Murdoch R.W."/>
            <person name="Fathepure B."/>
        </authorList>
    </citation>
    <scope>NUCLEOTIDE SEQUENCE</scope>
</reference>
<keyword evidence="2 5" id="KW-0812">Transmembrane</keyword>
<sequence length="303" mass="32342">MSDAYSTRGLVTAYTGLVLTAAFWAGNAVVARGVVDTIPPLALAFWRWVLALVIVLPFGLRPLRREWPVVRAHWRAMLPIAALSVGAFNTLLYLAATTTTAVNIALLNSTLPIIVALLAWVLLGARMRGGQAAGIAAALCGILIVITQGNPARLLDLDFQPGDLLMVAAVSCWGLFSVLMRRHPVPVSARTFLTAQILFGVPVILPFYLLELALGGGFAMRPALALPFLYVAIFPGLIAFSCWNLGVRRVGPSNSAMFLYLIPVFAAGLSWLFLGEGLAAFHGVGGAFILVGLYLATRTPTED</sequence>
<feature type="domain" description="EamA" evidence="6">
    <location>
        <begin position="14"/>
        <end position="146"/>
    </location>
</feature>
<dbReference type="EMBL" id="MN079147">
    <property type="protein sequence ID" value="QEA06500.1"/>
    <property type="molecule type" value="Genomic_DNA"/>
</dbReference>
<feature type="transmembrane region" description="Helical" evidence="5">
    <location>
        <begin position="192"/>
        <end position="210"/>
    </location>
</feature>
<comment type="subcellular location">
    <subcellularLocation>
        <location evidence="1">Membrane</location>
        <topology evidence="1">Multi-pass membrane protein</topology>
    </subcellularLocation>
</comment>
<feature type="transmembrane region" description="Helical" evidence="5">
    <location>
        <begin position="132"/>
        <end position="152"/>
    </location>
</feature>
<dbReference type="PANTHER" id="PTHR32322:SF2">
    <property type="entry name" value="EAMA DOMAIN-CONTAINING PROTEIN"/>
    <property type="match status" value="1"/>
</dbReference>
<proteinExistence type="predicted"/>
<keyword evidence="4 5" id="KW-0472">Membrane</keyword>
<feature type="transmembrane region" description="Helical" evidence="5">
    <location>
        <begin position="164"/>
        <end position="180"/>
    </location>
</feature>
<evidence type="ECO:0000256" key="2">
    <source>
        <dbReference type="ARBA" id="ARBA00022692"/>
    </source>
</evidence>
<feature type="domain" description="EamA" evidence="6">
    <location>
        <begin position="161"/>
        <end position="297"/>
    </location>
</feature>
<dbReference type="AlphaFoldDB" id="A0A5B8RCG5"/>
<evidence type="ECO:0000256" key="5">
    <source>
        <dbReference type="SAM" id="Phobius"/>
    </source>
</evidence>
<evidence type="ECO:0000256" key="4">
    <source>
        <dbReference type="ARBA" id="ARBA00023136"/>
    </source>
</evidence>
<protein>
    <recommendedName>
        <fullName evidence="6">EamA domain-containing protein</fullName>
    </recommendedName>
</protein>
<feature type="transmembrane region" description="Helical" evidence="5">
    <location>
        <begin position="12"/>
        <end position="35"/>
    </location>
</feature>
<feature type="transmembrane region" description="Helical" evidence="5">
    <location>
        <begin position="280"/>
        <end position="297"/>
    </location>
</feature>
<accession>A0A5B8RCG5</accession>
<dbReference type="SUPFAM" id="SSF103481">
    <property type="entry name" value="Multidrug resistance efflux transporter EmrE"/>
    <property type="match status" value="2"/>
</dbReference>
<keyword evidence="3 5" id="KW-1133">Transmembrane helix</keyword>
<evidence type="ECO:0000259" key="6">
    <source>
        <dbReference type="Pfam" id="PF00892"/>
    </source>
</evidence>
<feature type="transmembrane region" description="Helical" evidence="5">
    <location>
        <begin position="222"/>
        <end position="245"/>
    </location>
</feature>
<evidence type="ECO:0000313" key="7">
    <source>
        <dbReference type="EMBL" id="QEA06500.1"/>
    </source>
</evidence>
<dbReference type="InterPro" id="IPR000620">
    <property type="entry name" value="EamA_dom"/>
</dbReference>
<dbReference type="InterPro" id="IPR037185">
    <property type="entry name" value="EmrE-like"/>
</dbReference>
<feature type="transmembrane region" description="Helical" evidence="5">
    <location>
        <begin position="72"/>
        <end position="95"/>
    </location>
</feature>
<dbReference type="InterPro" id="IPR050638">
    <property type="entry name" value="AA-Vitamin_Transporters"/>
</dbReference>
<evidence type="ECO:0000256" key="3">
    <source>
        <dbReference type="ARBA" id="ARBA00022989"/>
    </source>
</evidence>
<gene>
    <name evidence="7" type="ORF">KBTEX_02840</name>
</gene>
<dbReference type="GO" id="GO:0016020">
    <property type="term" value="C:membrane"/>
    <property type="evidence" value="ECO:0007669"/>
    <property type="project" value="UniProtKB-SubCell"/>
</dbReference>
<evidence type="ECO:0000256" key="1">
    <source>
        <dbReference type="ARBA" id="ARBA00004141"/>
    </source>
</evidence>